<feature type="region of interest" description="Disordered" evidence="1">
    <location>
        <begin position="1"/>
        <end position="48"/>
    </location>
</feature>
<sequence>MPKRGSTPIPMREKPVLELEKPTPELNKPEDGFISPPSRPRKRTEDGLTIYTKEDIGIGKSNGGGALLCPFDCYCCF</sequence>
<dbReference type="AlphaFoldDB" id="A0A835DMC0"/>
<dbReference type="Pfam" id="PF08576">
    <property type="entry name" value="DUF1764"/>
    <property type="match status" value="1"/>
</dbReference>
<dbReference type="InterPro" id="IPR013885">
    <property type="entry name" value="DUF1764_euk"/>
</dbReference>
<accession>A0A835DMC0</accession>
<evidence type="ECO:0000313" key="2">
    <source>
        <dbReference type="EMBL" id="KAF8405259.1"/>
    </source>
</evidence>
<dbReference type="EMBL" id="JABCRI010000006">
    <property type="protein sequence ID" value="KAF8405259.1"/>
    <property type="molecule type" value="Genomic_DNA"/>
</dbReference>
<feature type="compositionally biased region" description="Basic and acidic residues" evidence="1">
    <location>
        <begin position="11"/>
        <end position="31"/>
    </location>
</feature>
<gene>
    <name evidence="2" type="ORF">HHK36_010160</name>
</gene>
<dbReference type="Proteomes" id="UP000655225">
    <property type="component" value="Unassembled WGS sequence"/>
</dbReference>
<dbReference type="OrthoDB" id="20835at2759"/>
<reference evidence="2 3" key="1">
    <citation type="submission" date="2020-04" db="EMBL/GenBank/DDBJ databases">
        <title>Plant Genome Project.</title>
        <authorList>
            <person name="Zhang R.-G."/>
        </authorList>
    </citation>
    <scope>NUCLEOTIDE SEQUENCE [LARGE SCALE GENOMIC DNA]</scope>
    <source>
        <strain evidence="2">YNK0</strain>
        <tissue evidence="2">Leaf</tissue>
    </source>
</reference>
<protein>
    <submittedName>
        <fullName evidence="2">Uncharacterized protein</fullName>
    </submittedName>
</protein>
<proteinExistence type="predicted"/>
<comment type="caution">
    <text evidence="2">The sequence shown here is derived from an EMBL/GenBank/DDBJ whole genome shotgun (WGS) entry which is preliminary data.</text>
</comment>
<evidence type="ECO:0000313" key="3">
    <source>
        <dbReference type="Proteomes" id="UP000655225"/>
    </source>
</evidence>
<name>A0A835DMC0_TETSI</name>
<organism evidence="2 3">
    <name type="scientific">Tetracentron sinense</name>
    <name type="common">Spur-leaf</name>
    <dbReference type="NCBI Taxonomy" id="13715"/>
    <lineage>
        <taxon>Eukaryota</taxon>
        <taxon>Viridiplantae</taxon>
        <taxon>Streptophyta</taxon>
        <taxon>Embryophyta</taxon>
        <taxon>Tracheophyta</taxon>
        <taxon>Spermatophyta</taxon>
        <taxon>Magnoliopsida</taxon>
        <taxon>Trochodendrales</taxon>
        <taxon>Trochodendraceae</taxon>
        <taxon>Tetracentron</taxon>
    </lineage>
</organism>
<dbReference type="PANTHER" id="PTHR34066">
    <property type="entry name" value="GROWTH FACTOR 2"/>
    <property type="match status" value="1"/>
</dbReference>
<keyword evidence="3" id="KW-1185">Reference proteome</keyword>
<evidence type="ECO:0000256" key="1">
    <source>
        <dbReference type="SAM" id="MobiDB-lite"/>
    </source>
</evidence>
<dbReference type="PANTHER" id="PTHR34066:SF1">
    <property type="entry name" value="DUF1764 FAMILY PROTEIN"/>
    <property type="match status" value="1"/>
</dbReference>